<protein>
    <submittedName>
        <fullName evidence="3">Mucin-5B-like isoform X1</fullName>
    </submittedName>
</protein>
<proteinExistence type="predicted"/>
<feature type="compositionally biased region" description="Low complexity" evidence="1">
    <location>
        <begin position="217"/>
        <end position="264"/>
    </location>
</feature>
<feature type="region of interest" description="Disordered" evidence="1">
    <location>
        <begin position="486"/>
        <end position="512"/>
    </location>
</feature>
<dbReference type="RefSeq" id="XP_026293547.2">
    <property type="nucleotide sequence ID" value="XM_026437762.2"/>
</dbReference>
<dbReference type="Proteomes" id="UP000504606">
    <property type="component" value="Unplaced"/>
</dbReference>
<evidence type="ECO:0000313" key="3">
    <source>
        <dbReference type="RefSeq" id="XP_026293547.2"/>
    </source>
</evidence>
<reference evidence="3" key="1">
    <citation type="submission" date="2025-08" db="UniProtKB">
        <authorList>
            <consortium name="RefSeq"/>
        </authorList>
    </citation>
    <scope>IDENTIFICATION</scope>
    <source>
        <tissue evidence="3">Whole organism</tissue>
    </source>
</reference>
<feature type="compositionally biased region" description="Polar residues" evidence="1">
    <location>
        <begin position="265"/>
        <end position="280"/>
    </location>
</feature>
<feature type="compositionally biased region" description="Polar residues" evidence="1">
    <location>
        <begin position="190"/>
        <end position="200"/>
    </location>
</feature>
<dbReference type="GeneID" id="113217733"/>
<feature type="compositionally biased region" description="Low complexity" evidence="1">
    <location>
        <begin position="180"/>
        <end position="189"/>
    </location>
</feature>
<accession>A0A6J1TLB2</accession>
<dbReference type="AlphaFoldDB" id="A0A6J1TLB2"/>
<feature type="region of interest" description="Disordered" evidence="1">
    <location>
        <begin position="74"/>
        <end position="146"/>
    </location>
</feature>
<keyword evidence="2" id="KW-1185">Reference proteome</keyword>
<dbReference type="KEGG" id="foc:113217733"/>
<feature type="region of interest" description="Disordered" evidence="1">
    <location>
        <begin position="371"/>
        <end position="404"/>
    </location>
</feature>
<evidence type="ECO:0000256" key="1">
    <source>
        <dbReference type="SAM" id="MobiDB-lite"/>
    </source>
</evidence>
<feature type="region of interest" description="Disordered" evidence="1">
    <location>
        <begin position="180"/>
        <end position="324"/>
    </location>
</feature>
<evidence type="ECO:0000313" key="2">
    <source>
        <dbReference type="Proteomes" id="UP000504606"/>
    </source>
</evidence>
<sequence length="616" mass="63661">MLMQCLTRVCLLRTPLGPTVPPACVPAKCLKTSKQEAPIESASTAPTTICDCPDGPNCDLQLYEDYSEADRESCRNGTLAPAPPAKPTSHPAGAATSLRPETNATPSPSHTTGQPYTIPRTSSGTNLTTHSSFPNSIGTIGSSVSPRTTHSIVNTPFFSGTHSTLVISSDPVTLSSVPTTPSLLSTSSVNEPSRPSSTFDTPVIPGSLTTPPNIFTTLSYPPSSSLDSPPADTASSTSPSIVIIQSTSSLDGSTSGDTFSSTGDINTYTPSTARTNIIQQSTDSVTTSSTNFVTSGSSDSSIKVNESSSPVGGETSNFDSTKPYSTLPDTVASDVPVSRPNTFATKSSTRPLIDNPFMTSLAWVSSTLPDSASDMVDEGTTESSLTSQKIEDGKTSFGTADGLSTLPPTSTLLSSFGSTSIVLPDLTTKLTTQDDGSATDSTMPIDPTTVIPMPTSVDTAFTSLTTVTVNPPTMFTNTDVTTGVTTDVTTGRPTGATTAITPGATTDATTSATTGMATGATTHATTGTSTGVTTGGGTAATSNFPPDRPTSTTAHSITTSSEITSSTRWPSKSTLVVTTLSTLSTTRRKRPTDDDNTDWPQILTEATWWPDEEDYD</sequence>
<feature type="compositionally biased region" description="Low complexity" evidence="1">
    <location>
        <begin position="281"/>
        <end position="301"/>
    </location>
</feature>
<gene>
    <name evidence="3" type="primary">LOC113217733</name>
</gene>
<feature type="region of interest" description="Disordered" evidence="1">
    <location>
        <begin position="538"/>
        <end position="601"/>
    </location>
</feature>
<name>A0A6J1TLB2_FRAOC</name>
<organism evidence="2 3">
    <name type="scientific">Frankliniella occidentalis</name>
    <name type="common">Western flower thrips</name>
    <name type="synonym">Euthrips occidentalis</name>
    <dbReference type="NCBI Taxonomy" id="133901"/>
    <lineage>
        <taxon>Eukaryota</taxon>
        <taxon>Metazoa</taxon>
        <taxon>Ecdysozoa</taxon>
        <taxon>Arthropoda</taxon>
        <taxon>Hexapoda</taxon>
        <taxon>Insecta</taxon>
        <taxon>Pterygota</taxon>
        <taxon>Neoptera</taxon>
        <taxon>Paraneoptera</taxon>
        <taxon>Thysanoptera</taxon>
        <taxon>Terebrantia</taxon>
        <taxon>Thripoidea</taxon>
        <taxon>Thripidae</taxon>
        <taxon>Frankliniella</taxon>
    </lineage>
</organism>
<feature type="compositionally biased region" description="Polar residues" evidence="1">
    <location>
        <begin position="302"/>
        <end position="324"/>
    </location>
</feature>
<feature type="compositionally biased region" description="Polar residues" evidence="1">
    <location>
        <begin position="99"/>
        <end position="146"/>
    </location>
</feature>
<feature type="compositionally biased region" description="Polar residues" evidence="1">
    <location>
        <begin position="207"/>
        <end position="216"/>
    </location>
</feature>
<feature type="compositionally biased region" description="Low complexity" evidence="1">
    <location>
        <begin position="550"/>
        <end position="585"/>
    </location>
</feature>